<dbReference type="GO" id="GO:0008483">
    <property type="term" value="F:transaminase activity"/>
    <property type="evidence" value="ECO:0007669"/>
    <property type="project" value="UniProtKB-KW"/>
</dbReference>
<dbReference type="AlphaFoldDB" id="M9LBM1"/>
<keyword evidence="2" id="KW-1185">Reference proteome</keyword>
<protein>
    <submittedName>
        <fullName evidence="1">Aspartate/tyrosine/aromatic aminotransferase</fullName>
    </submittedName>
</protein>
<sequence length="217" mass="25299">MLREGMDRKMTEPIKIAYVDSYSDSPSRVYRHELYENRLERVYLYEMTIDKLASYGAVIVPNTIDEEFLYQRRDWIAMFLEQERVVVSFAQNFLPWLPGDRLWIRSSLDIHERTILAHDEHPLFHGVTEYDLNYRRGVKGFFSRGYFEAPAHAEIALKDNAGQTVVYIDRHTTRGTILAGAGTDLLGYGLSDTTTARRLGLQLLAWIDRESHCKRTF</sequence>
<evidence type="ECO:0000313" key="1">
    <source>
        <dbReference type="EMBL" id="GAC43272.1"/>
    </source>
</evidence>
<accession>M9LBM1</accession>
<dbReference type="EMBL" id="BALG01000186">
    <property type="protein sequence ID" value="GAC43272.1"/>
    <property type="molecule type" value="Genomic_DNA"/>
</dbReference>
<name>M9LBM1_PAEPP</name>
<comment type="caution">
    <text evidence="1">The sequence shown here is derived from an EMBL/GenBank/DDBJ whole genome shotgun (WGS) entry which is preliminary data.</text>
</comment>
<keyword evidence="1" id="KW-0808">Transferase</keyword>
<evidence type="ECO:0000313" key="2">
    <source>
        <dbReference type="Proteomes" id="UP000029453"/>
    </source>
</evidence>
<gene>
    <name evidence="1" type="ORF">PPOP_2639</name>
</gene>
<organism evidence="1 2">
    <name type="scientific">Paenibacillus popilliae ATCC 14706</name>
    <dbReference type="NCBI Taxonomy" id="1212764"/>
    <lineage>
        <taxon>Bacteria</taxon>
        <taxon>Bacillati</taxon>
        <taxon>Bacillota</taxon>
        <taxon>Bacilli</taxon>
        <taxon>Bacillales</taxon>
        <taxon>Paenibacillaceae</taxon>
        <taxon>Paenibacillus</taxon>
    </lineage>
</organism>
<dbReference type="Proteomes" id="UP000029453">
    <property type="component" value="Unassembled WGS sequence"/>
</dbReference>
<reference evidence="1 2" key="1">
    <citation type="submission" date="2012-10" db="EMBL/GenBank/DDBJ databases">
        <title>Draft Genome Sequence of Paenibacillus popilliae ATCC 14706T.</title>
        <authorList>
            <person name="Iiyama K."/>
            <person name="Mori K."/>
            <person name="Mon H."/>
            <person name="Chieda Y."/>
            <person name="Lee J.M."/>
            <person name="Kusakabe T."/>
            <person name="Tashiro K."/>
            <person name="Asano S."/>
            <person name="Yasunaga-Aoki C."/>
            <person name="Shimizu S."/>
        </authorList>
    </citation>
    <scope>NUCLEOTIDE SEQUENCE [LARGE SCALE GENOMIC DNA]</scope>
    <source>
        <strain evidence="1 2">ATCC 14706</strain>
    </source>
</reference>
<keyword evidence="1" id="KW-0032">Aminotransferase</keyword>
<proteinExistence type="predicted"/>